<reference evidence="5 6" key="1">
    <citation type="submission" date="2024-03" db="EMBL/GenBank/DDBJ databases">
        <title>Aureococcus anophagefferens CCMP1851 and Kratosvirus quantuckense: Draft genome of a second virus-susceptible host strain in the model system.</title>
        <authorList>
            <person name="Chase E."/>
            <person name="Truchon A.R."/>
            <person name="Schepens W."/>
            <person name="Wilhelm S.W."/>
        </authorList>
    </citation>
    <scope>NUCLEOTIDE SEQUENCE [LARGE SCALE GENOMIC DNA]</scope>
    <source>
        <strain evidence="5 6">CCMP1851</strain>
    </source>
</reference>
<accession>A0ABR1GEY3</accession>
<feature type="region of interest" description="Disordered" evidence="2">
    <location>
        <begin position="171"/>
        <end position="217"/>
    </location>
</feature>
<feature type="domain" description="J" evidence="3">
    <location>
        <begin position="56"/>
        <end position="119"/>
    </location>
</feature>
<evidence type="ECO:0000256" key="1">
    <source>
        <dbReference type="ARBA" id="ARBA00023186"/>
    </source>
</evidence>
<dbReference type="Gene3D" id="2.30.42.10">
    <property type="match status" value="1"/>
</dbReference>
<keyword evidence="1" id="KW-0143">Chaperone</keyword>
<dbReference type="CDD" id="cd06257">
    <property type="entry name" value="DnaJ"/>
    <property type="match status" value="1"/>
</dbReference>
<dbReference type="PRINTS" id="PR00625">
    <property type="entry name" value="JDOMAIN"/>
</dbReference>
<feature type="compositionally biased region" description="Basic and acidic residues" evidence="2">
    <location>
        <begin position="110"/>
        <end position="129"/>
    </location>
</feature>
<evidence type="ECO:0000313" key="5">
    <source>
        <dbReference type="EMBL" id="KAK7254565.1"/>
    </source>
</evidence>
<dbReference type="EMBL" id="JBBJCI010000023">
    <property type="protein sequence ID" value="KAK7254565.1"/>
    <property type="molecule type" value="Genomic_DNA"/>
</dbReference>
<comment type="caution">
    <text evidence="5">The sequence shown here is derived from an EMBL/GenBank/DDBJ whole genome shotgun (WGS) entry which is preliminary data.</text>
</comment>
<feature type="domain" description="PDZ" evidence="4">
    <location>
        <begin position="264"/>
        <end position="354"/>
    </location>
</feature>
<feature type="compositionally biased region" description="Basic and acidic residues" evidence="2">
    <location>
        <begin position="242"/>
        <end position="260"/>
    </location>
</feature>
<dbReference type="InterPro" id="IPR001623">
    <property type="entry name" value="DnaJ_domain"/>
</dbReference>
<evidence type="ECO:0000313" key="6">
    <source>
        <dbReference type="Proteomes" id="UP001363151"/>
    </source>
</evidence>
<dbReference type="InterPro" id="IPR036869">
    <property type="entry name" value="J_dom_sf"/>
</dbReference>
<proteinExistence type="predicted"/>
<dbReference type="PROSITE" id="PS50106">
    <property type="entry name" value="PDZ"/>
    <property type="match status" value="1"/>
</dbReference>
<feature type="region of interest" description="Disordered" evidence="2">
    <location>
        <begin position="229"/>
        <end position="262"/>
    </location>
</feature>
<dbReference type="Gene3D" id="1.10.287.110">
    <property type="entry name" value="DnaJ domain"/>
    <property type="match status" value="1"/>
</dbReference>
<gene>
    <name evidence="5" type="ORF">SO694_00010041</name>
</gene>
<dbReference type="PROSITE" id="PS50076">
    <property type="entry name" value="DNAJ_2"/>
    <property type="match status" value="1"/>
</dbReference>
<organism evidence="5 6">
    <name type="scientific">Aureococcus anophagefferens</name>
    <name type="common">Harmful bloom alga</name>
    <dbReference type="NCBI Taxonomy" id="44056"/>
    <lineage>
        <taxon>Eukaryota</taxon>
        <taxon>Sar</taxon>
        <taxon>Stramenopiles</taxon>
        <taxon>Ochrophyta</taxon>
        <taxon>Pelagophyceae</taxon>
        <taxon>Pelagomonadales</taxon>
        <taxon>Pelagomonadaceae</taxon>
        <taxon>Aureococcus</taxon>
    </lineage>
</organism>
<dbReference type="InterPro" id="IPR001478">
    <property type="entry name" value="PDZ"/>
</dbReference>
<evidence type="ECO:0000259" key="3">
    <source>
        <dbReference type="PROSITE" id="PS50076"/>
    </source>
</evidence>
<dbReference type="Pfam" id="PF00226">
    <property type="entry name" value="DnaJ"/>
    <property type="match status" value="1"/>
</dbReference>
<dbReference type="Proteomes" id="UP001363151">
    <property type="component" value="Unassembled WGS sequence"/>
</dbReference>
<dbReference type="PANTHER" id="PTHR44360">
    <property type="entry name" value="DNAJ HOMOLOG SUBFAMILY B MEMBER 9"/>
    <property type="match status" value="1"/>
</dbReference>
<evidence type="ECO:0000259" key="4">
    <source>
        <dbReference type="PROSITE" id="PS50106"/>
    </source>
</evidence>
<name>A0ABR1GEY3_AURAN</name>
<protein>
    <submittedName>
        <fullName evidence="5">tRNAPhe (7-(3-amino-3-carboxypropyl)wyosine37-C2)-hydroxylase</fullName>
    </submittedName>
</protein>
<dbReference type="SMART" id="SM00228">
    <property type="entry name" value="PDZ"/>
    <property type="match status" value="1"/>
</dbReference>
<dbReference type="SUPFAM" id="SSF46565">
    <property type="entry name" value="Chaperone J-domain"/>
    <property type="match status" value="1"/>
</dbReference>
<dbReference type="SUPFAM" id="SSF50156">
    <property type="entry name" value="PDZ domain-like"/>
    <property type="match status" value="1"/>
</dbReference>
<dbReference type="PANTHER" id="PTHR44360:SF1">
    <property type="entry name" value="DNAJ HOMOLOG SUBFAMILY B MEMBER 9"/>
    <property type="match status" value="1"/>
</dbReference>
<dbReference type="SMART" id="SM00271">
    <property type="entry name" value="DnaJ"/>
    <property type="match status" value="1"/>
</dbReference>
<keyword evidence="6" id="KW-1185">Reference proteome</keyword>
<dbReference type="InterPro" id="IPR051948">
    <property type="entry name" value="Hsp70_co-chaperone_J-domain"/>
</dbReference>
<dbReference type="InterPro" id="IPR036034">
    <property type="entry name" value="PDZ_sf"/>
</dbReference>
<sequence>MACLVAPSVVDEAKGLAARGCVVEAAASLLASSGCDGGATDASGLLSALLARCRAEPYACLGLAKPTDDASVKAAYRERALAYHPDKNDYDSTALFQSLGEANDKLKTATARKDWEAERREAREAKRGDAAAPAKEPSPPKPDDEKTQWKAMVASTIDGFVAEDAGRRRAVENADRAERHRRASNAAATKRRVDADLAAQKKNRDSHRAWLRGQREAREKSFSLAADKYRALGGGRPPAKASPRDGAKASPRDDAADPRRPRPLVELVVAAFSRAPLGLTLERQVAPDGDEQTVVLACVDDGGGPGAAERLGVRPGDVLVAVNDADARGYSFKKATAMIGGAPWPRVLKFQRRRKRAPTAARAADDV</sequence>
<feature type="region of interest" description="Disordered" evidence="2">
    <location>
        <begin position="110"/>
        <end position="148"/>
    </location>
</feature>
<feature type="compositionally biased region" description="Basic and acidic residues" evidence="2">
    <location>
        <begin position="202"/>
        <end position="217"/>
    </location>
</feature>
<evidence type="ECO:0000256" key="2">
    <source>
        <dbReference type="SAM" id="MobiDB-lite"/>
    </source>
</evidence>